<feature type="chain" id="PRO_5016630153" evidence="1">
    <location>
        <begin position="20"/>
        <end position="375"/>
    </location>
</feature>
<dbReference type="PANTHER" id="PTHR19328">
    <property type="entry name" value="HEDGEHOG-INTERACTING PROTEIN"/>
    <property type="match status" value="1"/>
</dbReference>
<evidence type="ECO:0000313" key="4">
    <source>
        <dbReference type="Proteomes" id="UP000263993"/>
    </source>
</evidence>
<comment type="caution">
    <text evidence="3">The sequence shown here is derived from an EMBL/GenBank/DDBJ whole genome shotgun (WGS) entry which is preliminary data.</text>
</comment>
<reference evidence="4" key="1">
    <citation type="submission" date="2018-08" db="EMBL/GenBank/DDBJ databases">
        <authorList>
            <person name="Kim S.-J."/>
            <person name="Jung G.-Y."/>
        </authorList>
    </citation>
    <scope>NUCLEOTIDE SEQUENCE [LARGE SCALE GENOMIC DNA]</scope>
    <source>
        <strain evidence="4">GY_H</strain>
    </source>
</reference>
<dbReference type="Proteomes" id="UP000263993">
    <property type="component" value="Unassembled WGS sequence"/>
</dbReference>
<protein>
    <submittedName>
        <fullName evidence="3">PQQ-dependent sugar dehydrogenase</fullName>
    </submittedName>
</protein>
<dbReference type="InterPro" id="IPR011042">
    <property type="entry name" value="6-blade_b-propeller_TolB-like"/>
</dbReference>
<keyword evidence="1" id="KW-0732">Signal</keyword>
<evidence type="ECO:0000313" key="3">
    <source>
        <dbReference type="EMBL" id="RDV05636.1"/>
    </source>
</evidence>
<evidence type="ECO:0000256" key="1">
    <source>
        <dbReference type="SAM" id="SignalP"/>
    </source>
</evidence>
<gene>
    <name evidence="3" type="ORF">DXH78_01235</name>
</gene>
<dbReference type="PANTHER" id="PTHR19328:SF75">
    <property type="entry name" value="ALDOSE SUGAR DEHYDROGENASE YLII"/>
    <property type="match status" value="1"/>
</dbReference>
<proteinExistence type="predicted"/>
<evidence type="ECO:0000259" key="2">
    <source>
        <dbReference type="Pfam" id="PF07995"/>
    </source>
</evidence>
<organism evidence="3 4">
    <name type="scientific">Undibacter mobilis</name>
    <dbReference type="NCBI Taxonomy" id="2292256"/>
    <lineage>
        <taxon>Bacteria</taxon>
        <taxon>Pseudomonadati</taxon>
        <taxon>Pseudomonadota</taxon>
        <taxon>Alphaproteobacteria</taxon>
        <taxon>Hyphomicrobiales</taxon>
        <taxon>Nitrobacteraceae</taxon>
        <taxon>Undibacter</taxon>
    </lineage>
</organism>
<feature type="domain" description="Glucose/Sorbosone dehydrogenase" evidence="2">
    <location>
        <begin position="39"/>
        <end position="370"/>
    </location>
</feature>
<keyword evidence="4" id="KW-1185">Reference proteome</keyword>
<dbReference type="RefSeq" id="WP_115517660.1">
    <property type="nucleotide sequence ID" value="NZ_QRGO01000001.1"/>
</dbReference>
<dbReference type="OrthoDB" id="9770043at2"/>
<accession>A0A371BDF0</accession>
<dbReference type="Pfam" id="PF07995">
    <property type="entry name" value="GSDH"/>
    <property type="match status" value="1"/>
</dbReference>
<name>A0A371BDF0_9BRAD</name>
<dbReference type="EMBL" id="QRGO01000001">
    <property type="protein sequence ID" value="RDV05636.1"/>
    <property type="molecule type" value="Genomic_DNA"/>
</dbReference>
<dbReference type="AlphaFoldDB" id="A0A371BDF0"/>
<feature type="signal peptide" evidence="1">
    <location>
        <begin position="1"/>
        <end position="19"/>
    </location>
</feature>
<sequence>MLRHLPLAAALALAPVAAAAQTYSSSAGPLAVETVARGLNHPWALAFLPDGRMLVTERPGRLRIVTAKGEVSKPVENVPKVFARGQGGLLDIILDRNFTQNRTLYFSYAEPVSGGGRTALARAVLDAGAAPALRDVKVIFQQSGPPSSSNHFGGRIVQGADGNLFITTGDHFTDRDMAQTLDNDLGKVVRITPTGEVPKDNPFVNRADARAIIWSYGHRNPQGLAINPADGSLWEQEHGARGGDEINIIKPGRNYGWPVVSFGVNYDGTPVGTGKQQAEGMEDSVWHWTPSIAPSGLTFYTGTLFPQWKGSLFSGALRSQFLSRLDIKDGKPVKEERLLQNLNERIRDVRQGPDGALYLLTDADDGRILRVAPAK</sequence>
<dbReference type="InterPro" id="IPR012938">
    <property type="entry name" value="Glc/Sorbosone_DH"/>
</dbReference>
<dbReference type="InterPro" id="IPR011041">
    <property type="entry name" value="Quinoprot_gluc/sorb_DH_b-prop"/>
</dbReference>
<dbReference type="Gene3D" id="2.120.10.30">
    <property type="entry name" value="TolB, C-terminal domain"/>
    <property type="match status" value="1"/>
</dbReference>
<dbReference type="SUPFAM" id="SSF50952">
    <property type="entry name" value="Soluble quinoprotein glucose dehydrogenase"/>
    <property type="match status" value="1"/>
</dbReference>